<dbReference type="InterPro" id="IPR017853">
    <property type="entry name" value="GH"/>
</dbReference>
<evidence type="ECO:0000313" key="8">
    <source>
        <dbReference type="Proteomes" id="UP001500507"/>
    </source>
</evidence>
<dbReference type="Gene3D" id="2.60.40.1180">
    <property type="entry name" value="Golgi alpha-mannosidase II"/>
    <property type="match status" value="2"/>
</dbReference>
<dbReference type="InterPro" id="IPR048395">
    <property type="entry name" value="Glyco_hydro_31_C"/>
</dbReference>
<dbReference type="InterPro" id="IPR051816">
    <property type="entry name" value="Glycosyl_Hydrolase_31"/>
</dbReference>
<dbReference type="CDD" id="cd06598">
    <property type="entry name" value="GH31_transferase_CtsZ"/>
    <property type="match status" value="1"/>
</dbReference>
<proteinExistence type="inferred from homology"/>
<dbReference type="InterPro" id="IPR025887">
    <property type="entry name" value="Glyco_hydro_31_N_dom"/>
</dbReference>
<comment type="similarity">
    <text evidence="1 2">Belongs to the glycosyl hydrolase 31 family.</text>
</comment>
<dbReference type="Pfam" id="PF01055">
    <property type="entry name" value="Glyco_hydro_31_2nd"/>
    <property type="match status" value="1"/>
</dbReference>
<keyword evidence="2" id="KW-0326">Glycosidase</keyword>
<dbReference type="PANTHER" id="PTHR43863:SF2">
    <property type="entry name" value="MALTASE-GLUCOAMYLASE"/>
    <property type="match status" value="1"/>
</dbReference>
<evidence type="ECO:0000313" key="7">
    <source>
        <dbReference type="EMBL" id="GAA0872338.1"/>
    </source>
</evidence>
<feature type="domain" description="Glycoside hydrolase family 31 TIM barrel" evidence="4">
    <location>
        <begin position="247"/>
        <end position="569"/>
    </location>
</feature>
<evidence type="ECO:0000256" key="3">
    <source>
        <dbReference type="SAM" id="SignalP"/>
    </source>
</evidence>
<dbReference type="InterPro" id="IPR000322">
    <property type="entry name" value="Glyco_hydro_31_TIM"/>
</dbReference>
<keyword evidence="3" id="KW-0732">Signal</keyword>
<organism evidence="7 8">
    <name type="scientific">Gangjinia marincola</name>
    <dbReference type="NCBI Taxonomy" id="578463"/>
    <lineage>
        <taxon>Bacteria</taxon>
        <taxon>Pseudomonadati</taxon>
        <taxon>Bacteroidota</taxon>
        <taxon>Flavobacteriia</taxon>
        <taxon>Flavobacteriales</taxon>
        <taxon>Flavobacteriaceae</taxon>
        <taxon>Gangjinia</taxon>
    </lineage>
</organism>
<comment type="caution">
    <text evidence="7">The sequence shown here is derived from an EMBL/GenBank/DDBJ whole genome shotgun (WGS) entry which is preliminary data.</text>
</comment>
<dbReference type="EMBL" id="BAAAFG010000014">
    <property type="protein sequence ID" value="GAA0872338.1"/>
    <property type="molecule type" value="Genomic_DNA"/>
</dbReference>
<dbReference type="InterPro" id="IPR011013">
    <property type="entry name" value="Gal_mutarotase_sf_dom"/>
</dbReference>
<feature type="signal peptide" evidence="3">
    <location>
        <begin position="1"/>
        <end position="20"/>
    </location>
</feature>
<keyword evidence="8" id="KW-1185">Reference proteome</keyword>
<protein>
    <submittedName>
        <fullName evidence="7">Uncharacterized protein</fullName>
    </submittedName>
</protein>
<feature type="domain" description="Glycoside hydrolase family 31 N-terminal" evidence="5">
    <location>
        <begin position="48"/>
        <end position="204"/>
    </location>
</feature>
<accession>A0ABN1MGN6</accession>
<keyword evidence="2" id="KW-0378">Hydrolase</keyword>
<evidence type="ECO:0000259" key="5">
    <source>
        <dbReference type="Pfam" id="PF13802"/>
    </source>
</evidence>
<evidence type="ECO:0000256" key="2">
    <source>
        <dbReference type="RuleBase" id="RU361185"/>
    </source>
</evidence>
<dbReference type="SUPFAM" id="SSF74650">
    <property type="entry name" value="Galactose mutarotase-like"/>
    <property type="match status" value="1"/>
</dbReference>
<dbReference type="SUPFAM" id="SSF51011">
    <property type="entry name" value="Glycosyl hydrolase domain"/>
    <property type="match status" value="1"/>
</dbReference>
<gene>
    <name evidence="7" type="ORF">GCM10009117_14850</name>
</gene>
<dbReference type="Gene3D" id="2.60.40.1760">
    <property type="entry name" value="glycosyl hydrolase (family 31)"/>
    <property type="match status" value="1"/>
</dbReference>
<feature type="domain" description="Glycosyl hydrolase family 31 C-terminal" evidence="6">
    <location>
        <begin position="577"/>
        <end position="664"/>
    </location>
</feature>
<dbReference type="CDD" id="cd14752">
    <property type="entry name" value="GH31_N"/>
    <property type="match status" value="1"/>
</dbReference>
<dbReference type="Proteomes" id="UP001500507">
    <property type="component" value="Unassembled WGS sequence"/>
</dbReference>
<name>A0ABN1MGN6_9FLAO</name>
<dbReference type="PANTHER" id="PTHR43863">
    <property type="entry name" value="HYDROLASE, PUTATIVE (AFU_ORTHOLOGUE AFUA_1G03140)-RELATED"/>
    <property type="match status" value="1"/>
</dbReference>
<dbReference type="SUPFAM" id="SSF51445">
    <property type="entry name" value="(Trans)glycosidases"/>
    <property type="match status" value="1"/>
</dbReference>
<dbReference type="Pfam" id="PF21365">
    <property type="entry name" value="Glyco_hydro_31_3rd"/>
    <property type="match status" value="1"/>
</dbReference>
<dbReference type="Gene3D" id="3.20.20.80">
    <property type="entry name" value="Glycosidases"/>
    <property type="match status" value="1"/>
</dbReference>
<feature type="chain" id="PRO_5046885499" evidence="3">
    <location>
        <begin position="21"/>
        <end position="795"/>
    </location>
</feature>
<sequence>MKLHSVLFHVLIFLGGSLFAQQTSLTYVSHTLENNRVTVEFTDGISYEFTPFNDRIIEARRFEGKRKRQIPSHAVVMKPDQTDFVLEETDERITVKTNGLSFFIAKTGPAEIQYAYLDNPLTSELVAPADSTKLTFSVTTPEKLMGGGARALGMNRRGTRLKLYNQAHYGYEERSELLNYTLPIALSSNQYLLHFDNSFTGYLDLAGSKEDQLSFEPDGGDLVYQIVAGNTWTSILDAYTKLTGRQPMPPRWALGNFASRFGYHSQQEVVETVKKFKNDSIPLDAIILDIYWFGKEIKGSMGNLEFLKDSFPNPKKMIADLAQDDINTILITEPFILTSSSKWDIVRDNGYVGKDSLGNPYTYDFYFGNTGLVDLYNPKAKEWFWSVYKGLIDSYGVAGQWGDLGEPEVHPADMIHGAGIPAKQIHNTYGHDWAGMIAEGYQKDFPDQRPFILMRAGYSGSQRHGIIPWSGDVSRSWGGLKPQVEIATQMGLQGLGYMHSDLGGFAGGETFDAELYTRWLQYGVFQPICRPHAQEHIAPEPVFHDAETKQLAKQAIELRYQLLPYNYTLAYQNSRTGIPLMRPLFFEEPNNLELYEVSDQYLWGDAFMIAPVTASGVTTKQVYFPKGSNWIDFYTKEVYPGGSSSAISVTKEYIPTFVKEGSFIPMIETIQSTADYSTDIFMLHYFTSNQLSSGTLFEDDGKTPNTVKNGKYRLLRFHAVKKKNTHYIGMTTLVGKNEKPKNRRVNLVVHGVAKKPRSLRINDKKVTFEYSETENQLRVDVDWNASTTVDLQIKQ</sequence>
<dbReference type="RefSeq" id="WP_343765508.1">
    <property type="nucleotide sequence ID" value="NZ_BAAAFG010000014.1"/>
</dbReference>
<reference evidence="7 8" key="1">
    <citation type="journal article" date="2019" name="Int. J. Syst. Evol. Microbiol.">
        <title>The Global Catalogue of Microorganisms (GCM) 10K type strain sequencing project: providing services to taxonomists for standard genome sequencing and annotation.</title>
        <authorList>
            <consortium name="The Broad Institute Genomics Platform"/>
            <consortium name="The Broad Institute Genome Sequencing Center for Infectious Disease"/>
            <person name="Wu L."/>
            <person name="Ma J."/>
        </authorList>
    </citation>
    <scope>NUCLEOTIDE SEQUENCE [LARGE SCALE GENOMIC DNA]</scope>
    <source>
        <strain evidence="7 8">JCM 16082</strain>
    </source>
</reference>
<dbReference type="Pfam" id="PF13802">
    <property type="entry name" value="Gal_mutarotas_2"/>
    <property type="match status" value="1"/>
</dbReference>
<evidence type="ECO:0000259" key="6">
    <source>
        <dbReference type="Pfam" id="PF21365"/>
    </source>
</evidence>
<evidence type="ECO:0000256" key="1">
    <source>
        <dbReference type="ARBA" id="ARBA00007806"/>
    </source>
</evidence>
<evidence type="ECO:0000259" key="4">
    <source>
        <dbReference type="Pfam" id="PF01055"/>
    </source>
</evidence>
<dbReference type="InterPro" id="IPR013780">
    <property type="entry name" value="Glyco_hydro_b"/>
</dbReference>